<organism evidence="12 13">
    <name type="scientific">Phaedon cochleariae</name>
    <name type="common">Mustard beetle</name>
    <dbReference type="NCBI Taxonomy" id="80249"/>
    <lineage>
        <taxon>Eukaryota</taxon>
        <taxon>Metazoa</taxon>
        <taxon>Ecdysozoa</taxon>
        <taxon>Arthropoda</taxon>
        <taxon>Hexapoda</taxon>
        <taxon>Insecta</taxon>
        <taxon>Pterygota</taxon>
        <taxon>Neoptera</taxon>
        <taxon>Endopterygota</taxon>
        <taxon>Coleoptera</taxon>
        <taxon>Polyphaga</taxon>
        <taxon>Cucujiformia</taxon>
        <taxon>Chrysomeloidea</taxon>
        <taxon>Chrysomelidae</taxon>
        <taxon>Chrysomelinae</taxon>
        <taxon>Chrysomelini</taxon>
        <taxon>Phaedon</taxon>
    </lineage>
</organism>
<dbReference type="InterPro" id="IPR007758">
    <property type="entry name" value="Nucleoporin_NSP1_C"/>
</dbReference>
<dbReference type="GO" id="GO:0044613">
    <property type="term" value="C:nuclear pore central transport channel"/>
    <property type="evidence" value="ECO:0007669"/>
    <property type="project" value="TreeGrafter"/>
</dbReference>
<feature type="compositionally biased region" description="Low complexity" evidence="10">
    <location>
        <begin position="122"/>
        <end position="148"/>
    </location>
</feature>
<evidence type="ECO:0000256" key="9">
    <source>
        <dbReference type="SAM" id="Coils"/>
    </source>
</evidence>
<dbReference type="PANTHER" id="PTHR12084">
    <property type="entry name" value="NUCLEAR PORE GLYCOPROTEIN P62-RELATED"/>
    <property type="match status" value="1"/>
</dbReference>
<feature type="region of interest" description="Disordered" evidence="10">
    <location>
        <begin position="1"/>
        <end position="33"/>
    </location>
</feature>
<dbReference type="PANTHER" id="PTHR12084:SF0">
    <property type="entry name" value="NUCLEAR PORE GLYCOPROTEIN P62"/>
    <property type="match status" value="1"/>
</dbReference>
<comment type="similarity">
    <text evidence="2">Belongs to the nucleoporin NSP1/NUP62 family.</text>
</comment>
<evidence type="ECO:0000256" key="3">
    <source>
        <dbReference type="ARBA" id="ARBA00022448"/>
    </source>
</evidence>
<dbReference type="OrthoDB" id="344345at2759"/>
<gene>
    <name evidence="12" type="ORF">PHAECO_LOCUS222</name>
</gene>
<evidence type="ECO:0000256" key="10">
    <source>
        <dbReference type="SAM" id="MobiDB-lite"/>
    </source>
</evidence>
<keyword evidence="13" id="KW-1185">Reference proteome</keyword>
<evidence type="ECO:0000256" key="7">
    <source>
        <dbReference type="ARBA" id="ARBA00023132"/>
    </source>
</evidence>
<protein>
    <recommendedName>
        <fullName evidence="11">Nucleoporin NSP1-like C-terminal domain-containing protein</fullName>
    </recommendedName>
</protein>
<keyword evidence="6" id="KW-0811">Translocation</keyword>
<dbReference type="FunFam" id="1.20.5.170:FF:000040">
    <property type="entry name" value="Nuclear pore glycoprotein p62"/>
    <property type="match status" value="1"/>
</dbReference>
<evidence type="ECO:0000259" key="11">
    <source>
        <dbReference type="Pfam" id="PF05064"/>
    </source>
</evidence>
<feature type="compositionally biased region" description="Polar residues" evidence="10">
    <location>
        <begin position="112"/>
        <end position="121"/>
    </location>
</feature>
<dbReference type="GO" id="GO:0006405">
    <property type="term" value="P:RNA export from nucleus"/>
    <property type="evidence" value="ECO:0007669"/>
    <property type="project" value="TreeGrafter"/>
</dbReference>
<name>A0A9P0DC83_PHACE</name>
<evidence type="ECO:0000256" key="4">
    <source>
        <dbReference type="ARBA" id="ARBA00022816"/>
    </source>
</evidence>
<evidence type="ECO:0000256" key="8">
    <source>
        <dbReference type="ARBA" id="ARBA00023242"/>
    </source>
</evidence>
<dbReference type="Proteomes" id="UP001153737">
    <property type="component" value="Chromosome 1"/>
</dbReference>
<evidence type="ECO:0000256" key="5">
    <source>
        <dbReference type="ARBA" id="ARBA00022927"/>
    </source>
</evidence>
<feature type="compositionally biased region" description="Low complexity" evidence="10">
    <location>
        <begin position="15"/>
        <end position="33"/>
    </location>
</feature>
<keyword evidence="7" id="KW-0906">Nuclear pore complex</keyword>
<dbReference type="InterPro" id="IPR026010">
    <property type="entry name" value="NSP1/NUP62"/>
</dbReference>
<evidence type="ECO:0000256" key="1">
    <source>
        <dbReference type="ARBA" id="ARBA00004567"/>
    </source>
</evidence>
<reference evidence="12" key="2">
    <citation type="submission" date="2022-10" db="EMBL/GenBank/DDBJ databases">
        <authorList>
            <consortium name="ENA_rothamsted_submissions"/>
            <consortium name="culmorum"/>
            <person name="King R."/>
        </authorList>
    </citation>
    <scope>NUCLEOTIDE SEQUENCE</scope>
</reference>
<feature type="domain" description="Nucleoporin NSP1-like C-terminal" evidence="11">
    <location>
        <begin position="189"/>
        <end position="285"/>
    </location>
</feature>
<feature type="compositionally biased region" description="Polar residues" evidence="10">
    <location>
        <begin position="1"/>
        <end position="14"/>
    </location>
</feature>
<keyword evidence="3" id="KW-0813">Transport</keyword>
<keyword evidence="8" id="KW-0539">Nucleus</keyword>
<dbReference type="GO" id="GO:0005543">
    <property type="term" value="F:phospholipid binding"/>
    <property type="evidence" value="ECO:0007669"/>
    <property type="project" value="TreeGrafter"/>
</dbReference>
<keyword evidence="5" id="KW-0653">Protein transport</keyword>
<feature type="region of interest" description="Disordered" evidence="10">
    <location>
        <begin position="112"/>
        <end position="148"/>
    </location>
</feature>
<evidence type="ECO:0000313" key="13">
    <source>
        <dbReference type="Proteomes" id="UP001153737"/>
    </source>
</evidence>
<dbReference type="GO" id="GO:0006606">
    <property type="term" value="P:protein import into nucleus"/>
    <property type="evidence" value="ECO:0007669"/>
    <property type="project" value="TreeGrafter"/>
</dbReference>
<dbReference type="AlphaFoldDB" id="A0A9P0DC83"/>
<evidence type="ECO:0000313" key="12">
    <source>
        <dbReference type="EMBL" id="CAH1116604.1"/>
    </source>
</evidence>
<keyword evidence="4" id="KW-0509">mRNA transport</keyword>
<dbReference type="Pfam" id="PF05064">
    <property type="entry name" value="Nsp1_C"/>
    <property type="match status" value="1"/>
</dbReference>
<feature type="coiled-coil region" evidence="9">
    <location>
        <begin position="248"/>
        <end position="275"/>
    </location>
</feature>
<accession>A0A9P0DC83</accession>
<dbReference type="Gene3D" id="1.20.5.170">
    <property type="match status" value="1"/>
</dbReference>
<evidence type="ECO:0000256" key="6">
    <source>
        <dbReference type="ARBA" id="ARBA00023010"/>
    </source>
</evidence>
<keyword evidence="9" id="KW-0175">Coiled coil</keyword>
<sequence length="384" mass="40882">MAFNFGSTPTTNAPATGFTLPTNPTTTASTTGFQLGVGSGDNKPQTGATLFKAPSYVSNNSPSSFSALAPPQAKTTAPAFGISTQSTAPAVSLGTSGLFSTATSATPQLNQWTSKASSTTPSLFGSSTATSGTTPTTTATGLSFSTPSSSAPAAKLSFVVPSTTTVASSVPAPTTSTVLAPTSVTSSVSTIPATGSLTFAQLEDSINKWTVDLEEQGKFFVNQAKQLNAWDSLLISDGAKILQLNGGIERVKQQQRQLDQELDFVLAQQRELEELVAPLEKELLEVPVGDIDRNQMYQFSEIIDSQLKQMSDDLKEIIEHINESNKDEETTNPITQISRILNAHMNSLQWIDRNTAQISSHLEQITKIQDSNRRSFSLNNSMTM</sequence>
<evidence type="ECO:0000256" key="2">
    <source>
        <dbReference type="ARBA" id="ARBA00005911"/>
    </source>
</evidence>
<proteinExistence type="inferred from homology"/>
<reference evidence="12" key="1">
    <citation type="submission" date="2022-01" db="EMBL/GenBank/DDBJ databases">
        <authorList>
            <person name="King R."/>
        </authorList>
    </citation>
    <scope>NUCLEOTIDE SEQUENCE</scope>
</reference>
<dbReference type="GO" id="GO:0017056">
    <property type="term" value="F:structural constituent of nuclear pore"/>
    <property type="evidence" value="ECO:0007669"/>
    <property type="project" value="InterPro"/>
</dbReference>
<dbReference type="EMBL" id="OU896707">
    <property type="protein sequence ID" value="CAH1116604.1"/>
    <property type="molecule type" value="Genomic_DNA"/>
</dbReference>
<comment type="subcellular location">
    <subcellularLocation>
        <location evidence="1">Nucleus</location>
        <location evidence="1">Nuclear pore complex</location>
    </subcellularLocation>
</comment>
<dbReference type="GO" id="GO:0051028">
    <property type="term" value="P:mRNA transport"/>
    <property type="evidence" value="ECO:0007669"/>
    <property type="project" value="UniProtKB-KW"/>
</dbReference>